<dbReference type="InterPro" id="IPR057304">
    <property type="entry name" value="PDE8-like_REC_N"/>
</dbReference>
<reference evidence="12" key="1">
    <citation type="submission" date="2025-08" db="UniProtKB">
        <authorList>
            <consortium name="Ensembl"/>
        </authorList>
    </citation>
    <scope>IDENTIFICATION</scope>
</reference>
<evidence type="ECO:0000259" key="11">
    <source>
        <dbReference type="PROSITE" id="PS51845"/>
    </source>
</evidence>
<dbReference type="InterPro" id="IPR003607">
    <property type="entry name" value="HD/PDEase_dom"/>
</dbReference>
<dbReference type="InterPro" id="IPR002073">
    <property type="entry name" value="PDEase_catalytic_dom"/>
</dbReference>
<feature type="binding site" evidence="8">
    <location>
        <position position="685"/>
    </location>
    <ligand>
        <name>Zn(2+)</name>
        <dbReference type="ChEBI" id="CHEBI:29105"/>
        <label>1</label>
    </ligand>
</feature>
<evidence type="ECO:0000256" key="5">
    <source>
        <dbReference type="ARBA" id="ARBA00023149"/>
    </source>
</evidence>
<evidence type="ECO:0000256" key="6">
    <source>
        <dbReference type="PIRSR" id="PIRSR623088-1"/>
    </source>
</evidence>
<dbReference type="PROSITE" id="PS00126">
    <property type="entry name" value="PDEASE_I_1"/>
    <property type="match status" value="1"/>
</dbReference>
<organism evidence="12 13">
    <name type="scientific">Jaculus jaculus</name>
    <name type="common">Lesser Egyptian jerboa</name>
    <dbReference type="NCBI Taxonomy" id="51337"/>
    <lineage>
        <taxon>Eukaryota</taxon>
        <taxon>Metazoa</taxon>
        <taxon>Chordata</taxon>
        <taxon>Craniata</taxon>
        <taxon>Vertebrata</taxon>
        <taxon>Euteleostomi</taxon>
        <taxon>Mammalia</taxon>
        <taxon>Eutheria</taxon>
        <taxon>Euarchontoglires</taxon>
        <taxon>Glires</taxon>
        <taxon>Rodentia</taxon>
        <taxon>Myomorpha</taxon>
        <taxon>Dipodoidea</taxon>
        <taxon>Dipodidae</taxon>
        <taxon>Dipodinae</taxon>
        <taxon>Jaculus</taxon>
    </lineage>
</organism>
<feature type="region of interest" description="Disordered" evidence="10">
    <location>
        <begin position="17"/>
        <end position="38"/>
    </location>
</feature>
<evidence type="ECO:0000313" key="12">
    <source>
        <dbReference type="Ensembl" id="ENSJJAP00000023917.1"/>
    </source>
</evidence>
<feature type="binding site" evidence="7">
    <location>
        <position position="560"/>
    </location>
    <ligand>
        <name>AMP</name>
        <dbReference type="ChEBI" id="CHEBI:456215"/>
    </ligand>
</feature>
<keyword evidence="5" id="KW-0114">cAMP</keyword>
<protein>
    <recommendedName>
        <fullName evidence="9">Phosphodiesterase</fullName>
        <ecNumber evidence="9">3.1.4.-</ecNumber>
    </recommendedName>
</protein>
<name>A0A8C5LEB2_JACJA</name>
<feature type="binding site" evidence="8">
    <location>
        <position position="560"/>
    </location>
    <ligand>
        <name>Zn(2+)</name>
        <dbReference type="ChEBI" id="CHEBI:29105"/>
        <label>2</label>
    </ligand>
</feature>
<feature type="region of interest" description="Disordered" evidence="10">
    <location>
        <begin position="299"/>
        <end position="338"/>
    </location>
</feature>
<dbReference type="PROSITE" id="PS51845">
    <property type="entry name" value="PDEASE_I_2"/>
    <property type="match status" value="1"/>
</dbReference>
<dbReference type="Pfam" id="PF23198">
    <property type="entry name" value="PDE8A_N"/>
    <property type="match status" value="1"/>
</dbReference>
<keyword evidence="4 9" id="KW-0378">Hydrolase</keyword>
<gene>
    <name evidence="12" type="primary">Pde8b</name>
</gene>
<feature type="binding site" evidence="7">
    <location>
        <position position="737"/>
    </location>
    <ligand>
        <name>AMP</name>
        <dbReference type="ChEBI" id="CHEBI:456215"/>
    </ligand>
</feature>
<feature type="compositionally biased region" description="Polar residues" evidence="10">
    <location>
        <begin position="326"/>
        <end position="338"/>
    </location>
</feature>
<dbReference type="GO" id="GO:0007165">
    <property type="term" value="P:signal transduction"/>
    <property type="evidence" value="ECO:0007669"/>
    <property type="project" value="InterPro"/>
</dbReference>
<reference evidence="12" key="2">
    <citation type="submission" date="2025-09" db="UniProtKB">
        <authorList>
            <consortium name="Ensembl"/>
        </authorList>
    </citation>
    <scope>IDENTIFICATION</scope>
</reference>
<sequence>MGCAPSIHVSQSGVIYCRDSDESNSPRQTSSVSQGPAAPLHGLLVHTDAADAVPPSRASRRPLGAVRVRRARAQLGSGSGAGSSVPSATTCRGRRRHCCGSAEAETQTSYTSVKQVSSAEVRIGPMRLTQDPIQVLLIFAKEDSQSDGFWWACDRAGYRCNIARTPESALECFLDKHHEIIVIDHRQAQNFDAEAVCRSIRATNPSEHTVILAVVSQVSDDHEEASVLPLLHAGFNRRFMENSSIIACYNELIQIEHGEVRSQFKLRACNSVFTALDHCHEAIEITSDDHVIQIHRIHRDSGDNSQTEPHSFRYKGRRKESIDMKSVSSRGSDAPSLQNRRYPSMARIHSMTIEAPITKVINIINAAQENSPVTVAEALDRVLEILRTTELYSPQLGTKDEDPHTSDLVGGLMTDGLRRLSGNEYVFTKNVHQSHSHLTMPITINDVPPSIAQLLDNEESWDFNIFELEAVTHKRPLVYLGLKVFSRFGVCEFLNCTETTLRAWLQVIEANYHSSNAYHNSTHAADVLHATAFFLGKERVKGSLDQLDEVAALIAATVHDVDHPGRTNSFLCNAGSELAVLYNDTAVLESHHTALAFQLTVKDTKCNIFKNIDRNHYRTLRQAIIDMVLATEMTKHFEHVNKFVNSINKPMAAEGEGSDCECNPTGKNFPENQILIKRMMIKCADVANPCRPLDLCIEWAGRISEEYFAQTDEEKRQGLPVVMPVFDRNTCSIPKSQISFIDYFITDMFDAWDAFAHLPALMQHLADNYKHWKTLDDLKCKSLRLPSDC</sequence>
<feature type="binding site" evidence="7">
    <location>
        <position position="685"/>
    </location>
    <ligand>
        <name>AMP</name>
        <dbReference type="ChEBI" id="CHEBI:456215"/>
    </ligand>
</feature>
<dbReference type="SUPFAM" id="SSF109604">
    <property type="entry name" value="HD-domain/PDEase-like"/>
    <property type="match status" value="1"/>
</dbReference>
<dbReference type="EC" id="3.1.4.-" evidence="9"/>
<feature type="domain" description="PDEase" evidence="11">
    <location>
        <begin position="443"/>
        <end position="779"/>
    </location>
</feature>
<feature type="binding site" evidence="8">
    <location>
        <position position="559"/>
    </location>
    <ligand>
        <name>Zn(2+)</name>
        <dbReference type="ChEBI" id="CHEBI:29105"/>
        <label>1</label>
    </ligand>
</feature>
<evidence type="ECO:0000256" key="7">
    <source>
        <dbReference type="PIRSR" id="PIRSR623088-2"/>
    </source>
</evidence>
<dbReference type="AlphaFoldDB" id="A0A8C5LEB2"/>
<feature type="compositionally biased region" description="Polar residues" evidence="10">
    <location>
        <begin position="23"/>
        <end position="34"/>
    </location>
</feature>
<dbReference type="InterPro" id="IPR023174">
    <property type="entry name" value="PDEase_CS"/>
</dbReference>
<evidence type="ECO:0000256" key="8">
    <source>
        <dbReference type="PIRSR" id="PIRSR623088-3"/>
    </source>
</evidence>
<keyword evidence="13" id="KW-1185">Reference proteome</keyword>
<dbReference type="GO" id="GO:0004115">
    <property type="term" value="F:3',5'-cyclic-AMP phosphodiesterase activity"/>
    <property type="evidence" value="ECO:0007669"/>
    <property type="project" value="UniProtKB-ARBA"/>
</dbReference>
<evidence type="ECO:0000256" key="3">
    <source>
        <dbReference type="ARBA" id="ARBA00022723"/>
    </source>
</evidence>
<feature type="binding site" evidence="8">
    <location>
        <position position="523"/>
    </location>
    <ligand>
        <name>Zn(2+)</name>
        <dbReference type="ChEBI" id="CHEBI:29105"/>
        <label>1</label>
    </ligand>
</feature>
<proteinExistence type="inferred from homology"/>
<feature type="active site" description="Proton donor" evidence="6">
    <location>
        <position position="519"/>
    </location>
</feature>
<comment type="similarity">
    <text evidence="2">Belongs to the cyclic nucleotide phosphodiesterase family. PDE8 subfamily.</text>
</comment>
<dbReference type="CDD" id="cd00077">
    <property type="entry name" value="HDc"/>
    <property type="match status" value="1"/>
</dbReference>
<evidence type="ECO:0000256" key="2">
    <source>
        <dbReference type="ARBA" id="ARBA00006437"/>
    </source>
</evidence>
<dbReference type="InterPro" id="IPR036971">
    <property type="entry name" value="PDEase_catalytic_dom_sf"/>
</dbReference>
<dbReference type="Pfam" id="PF00233">
    <property type="entry name" value="PDEase_I"/>
    <property type="match status" value="1"/>
</dbReference>
<dbReference type="GO" id="GO:0046872">
    <property type="term" value="F:metal ion binding"/>
    <property type="evidence" value="ECO:0007669"/>
    <property type="project" value="UniProtKB-KW"/>
</dbReference>
<feature type="binding site" evidence="8">
    <location>
        <position position="560"/>
    </location>
    <ligand>
        <name>Zn(2+)</name>
        <dbReference type="ChEBI" id="CHEBI:29105"/>
        <label>1</label>
    </ligand>
</feature>
<evidence type="ECO:0000256" key="9">
    <source>
        <dbReference type="RuleBase" id="RU363067"/>
    </source>
</evidence>
<comment type="cofactor">
    <cofactor evidence="9">
        <name>a divalent metal cation</name>
        <dbReference type="ChEBI" id="CHEBI:60240"/>
    </cofactor>
    <text evidence="9">Binds 2 divalent metal cations per subunit. Site 1 may preferentially bind zinc ions, while site 2 has a preference for magnesium and/or manganese ions.</text>
</comment>
<accession>A0A8C5LEB2</accession>
<dbReference type="PRINTS" id="PR00387">
    <property type="entry name" value="PDIESTERASE1"/>
</dbReference>
<dbReference type="Pfam" id="PF08629">
    <property type="entry name" value="PDE8"/>
    <property type="match status" value="1"/>
</dbReference>
<dbReference type="SMART" id="SM00471">
    <property type="entry name" value="HDc"/>
    <property type="match status" value="1"/>
</dbReference>
<evidence type="ECO:0000256" key="4">
    <source>
        <dbReference type="ARBA" id="ARBA00022801"/>
    </source>
</evidence>
<dbReference type="Ensembl" id="ENSJJAT00000030495.1">
    <property type="protein sequence ID" value="ENSJJAP00000023917.1"/>
    <property type="gene ID" value="ENSJJAG00000023506.1"/>
</dbReference>
<comment type="pathway">
    <text evidence="1">Purine metabolism; 3',5'-cyclic AMP degradation; AMP from 3',5'-cyclic AMP: step 1/1.</text>
</comment>
<dbReference type="GeneTree" id="ENSGT00940000157817"/>
<dbReference type="Proteomes" id="UP000694385">
    <property type="component" value="Unassembled WGS sequence"/>
</dbReference>
<keyword evidence="3 8" id="KW-0479">Metal-binding</keyword>
<feature type="binding site" evidence="7">
    <location>
        <begin position="519"/>
        <end position="523"/>
    </location>
    <ligand>
        <name>AMP</name>
        <dbReference type="ChEBI" id="CHEBI:456215"/>
    </ligand>
</feature>
<dbReference type="Gene3D" id="1.10.1300.10">
    <property type="entry name" value="3'5'-cyclic nucleotide phosphodiesterase, catalytic domain"/>
    <property type="match status" value="1"/>
</dbReference>
<dbReference type="PANTHER" id="PTHR11347">
    <property type="entry name" value="CYCLIC NUCLEOTIDE PHOSPHODIESTERASE"/>
    <property type="match status" value="1"/>
</dbReference>
<evidence type="ECO:0000256" key="10">
    <source>
        <dbReference type="SAM" id="MobiDB-lite"/>
    </source>
</evidence>
<evidence type="ECO:0000313" key="13">
    <source>
        <dbReference type="Proteomes" id="UP000694385"/>
    </source>
</evidence>
<evidence type="ECO:0000256" key="1">
    <source>
        <dbReference type="ARBA" id="ARBA00004703"/>
    </source>
</evidence>
<dbReference type="FunFam" id="1.10.1300.10:FF:000002">
    <property type="entry name" value="Phosphodiesterase"/>
    <property type="match status" value="1"/>
</dbReference>
<dbReference type="InterPro" id="IPR023088">
    <property type="entry name" value="PDEase"/>
</dbReference>